<gene>
    <name evidence="3" type="primary">cpcS</name>
    <name evidence="4" type="ORF">RINTHH_3290</name>
</gene>
<dbReference type="Proteomes" id="UP000053051">
    <property type="component" value="Unassembled WGS sequence"/>
</dbReference>
<evidence type="ECO:0000313" key="4">
    <source>
        <dbReference type="EMBL" id="CCH66484.1"/>
    </source>
</evidence>
<evidence type="ECO:0000313" key="5">
    <source>
        <dbReference type="Proteomes" id="UP000053051"/>
    </source>
</evidence>
<comment type="similarity">
    <text evidence="1 3">Belongs to the CpcS/CpeS biliprotein lyase family.</text>
</comment>
<evidence type="ECO:0000256" key="2">
    <source>
        <dbReference type="ARBA" id="ARBA00023239"/>
    </source>
</evidence>
<dbReference type="HAMAP" id="MF_01459">
    <property type="entry name" value="Chrphore_lyase_CpxS"/>
    <property type="match status" value="1"/>
</dbReference>
<dbReference type="GO" id="GO:0016829">
    <property type="term" value="F:lyase activity"/>
    <property type="evidence" value="ECO:0007669"/>
    <property type="project" value="UniProtKB-KW"/>
</dbReference>
<dbReference type="Gene3D" id="2.40.128.20">
    <property type="match status" value="1"/>
</dbReference>
<dbReference type="InterPro" id="IPR018536">
    <property type="entry name" value="CpcS/CpeS"/>
</dbReference>
<keyword evidence="5" id="KW-1185">Reference proteome</keyword>
<dbReference type="EC" id="4.-.-.-" evidence="3"/>
<reference evidence="4 5" key="1">
    <citation type="submission" date="2012-05" db="EMBL/GenBank/DDBJ databases">
        <authorList>
            <person name="Hilton J."/>
        </authorList>
    </citation>
    <scope>NUCLEOTIDE SEQUENCE [LARGE SCALE GENOMIC DNA]</scope>
    <source>
        <strain evidence="4 5">HH01</strain>
    </source>
</reference>
<comment type="function">
    <text evidence="3">Covalently attaches a chromophore to Cys residue(s) of phycobiliproteins.</text>
</comment>
<dbReference type="EMBL" id="CAIY01000016">
    <property type="protein sequence ID" value="CCH66484.1"/>
    <property type="molecule type" value="Genomic_DNA"/>
</dbReference>
<dbReference type="GO" id="GO:0017006">
    <property type="term" value="P:protein-tetrapyrrole linkage"/>
    <property type="evidence" value="ECO:0007669"/>
    <property type="project" value="UniProtKB-UniRule"/>
</dbReference>
<dbReference type="Pfam" id="PF09367">
    <property type="entry name" value="CpeS"/>
    <property type="match status" value="1"/>
</dbReference>
<protein>
    <recommendedName>
        <fullName evidence="3">Chromophore lyase CpcS/CpeS</fullName>
        <ecNumber evidence="3">4.-.-.-</ecNumber>
    </recommendedName>
</protein>
<keyword evidence="2 3" id="KW-0456">Lyase</keyword>
<evidence type="ECO:0000256" key="1">
    <source>
        <dbReference type="ARBA" id="ARBA00010681"/>
    </source>
</evidence>
<comment type="caution">
    <text evidence="4">The sequence shown here is derived from an EMBL/GenBank/DDBJ whole genome shotgun (WGS) entry which is preliminary data.</text>
</comment>
<evidence type="ECO:0000256" key="3">
    <source>
        <dbReference type="HAMAP-Rule" id="MF_01459"/>
    </source>
</evidence>
<organism evidence="4 5">
    <name type="scientific">Richelia intracellularis HH01</name>
    <dbReference type="NCBI Taxonomy" id="1165094"/>
    <lineage>
        <taxon>Bacteria</taxon>
        <taxon>Bacillati</taxon>
        <taxon>Cyanobacteriota</taxon>
        <taxon>Cyanophyceae</taxon>
        <taxon>Nostocales</taxon>
        <taxon>Nostocaceae</taxon>
        <taxon>Richelia</taxon>
    </lineage>
</organism>
<reference evidence="5" key="2">
    <citation type="submission" date="2016-01" db="EMBL/GenBank/DDBJ databases">
        <title>Diatom-associated endosymboitic cyanobacterium lacks core nitrogen metabolism enzymes.</title>
        <authorList>
            <person name="Hilton J.A."/>
            <person name="Foster R.A."/>
            <person name="Tripp H.J."/>
            <person name="Carter B.J."/>
            <person name="Zehr J.P."/>
            <person name="Villareal T.A."/>
        </authorList>
    </citation>
    <scope>NUCLEOTIDE SEQUENCE [LARGE SCALE GENOMIC DNA]</scope>
    <source>
        <strain evidence="5">HH01</strain>
    </source>
</reference>
<dbReference type="STRING" id="1165094.RINTHH_3290"/>
<dbReference type="CDD" id="cd16339">
    <property type="entry name" value="CpcS"/>
    <property type="match status" value="1"/>
</dbReference>
<proteinExistence type="inferred from homology"/>
<dbReference type="OrthoDB" id="554080at2"/>
<accession>M1WQN4</accession>
<dbReference type="AlphaFoldDB" id="M1WQN4"/>
<dbReference type="InterPro" id="IPR012674">
    <property type="entry name" value="Calycin"/>
</dbReference>
<name>M1WQN4_9NOST</name>
<sequence>MNIEEFFELSAGKWFAHRTYTDLISKTSEEGKSELIIKSLPIDHPGVIQVCQKYQFDPKQATCSAKLYWDDITKLNQKKTGSMIIVLIPSTESPLLGKFLHQIPESNVSLHLPGSYKIGEDEALTLYVRVGNTYLEERLWFASPNLRMRVSVAKNAGGVSYTSFTSEIRMSDVTTK</sequence>
<dbReference type="RefSeq" id="WP_008231997.1">
    <property type="nucleotide sequence ID" value="NZ_CAIY01000016.1"/>
</dbReference>